<evidence type="ECO:0000313" key="1">
    <source>
        <dbReference type="EMBL" id="KAJ7968256.1"/>
    </source>
</evidence>
<accession>A0AAD7M1J8</accession>
<dbReference type="AlphaFoldDB" id="A0AAD7M1J8"/>
<organism evidence="1 2">
    <name type="scientific">Quillaja saponaria</name>
    <name type="common">Soap bark tree</name>
    <dbReference type="NCBI Taxonomy" id="32244"/>
    <lineage>
        <taxon>Eukaryota</taxon>
        <taxon>Viridiplantae</taxon>
        <taxon>Streptophyta</taxon>
        <taxon>Embryophyta</taxon>
        <taxon>Tracheophyta</taxon>
        <taxon>Spermatophyta</taxon>
        <taxon>Magnoliopsida</taxon>
        <taxon>eudicotyledons</taxon>
        <taxon>Gunneridae</taxon>
        <taxon>Pentapetalae</taxon>
        <taxon>rosids</taxon>
        <taxon>fabids</taxon>
        <taxon>Fabales</taxon>
        <taxon>Quillajaceae</taxon>
        <taxon>Quillaja</taxon>
    </lineage>
</organism>
<dbReference type="Proteomes" id="UP001163823">
    <property type="component" value="Chromosome 5"/>
</dbReference>
<sequence>MAELSGASKTKIITFLRNHGSTLQLLPSDGVVCGKLYWSIPKLLKAQMNIHQSYHPNMQKYLHYCSDNCCHEDFVGYILHRQTSLCPKSCPGVSKSVTSVLWWLLRLLLGDQSKAKTPML</sequence>
<comment type="caution">
    <text evidence="1">The sequence shown here is derived from an EMBL/GenBank/DDBJ whole genome shotgun (WGS) entry which is preliminary data.</text>
</comment>
<protein>
    <submittedName>
        <fullName evidence="1">Uncharacterized protein</fullName>
    </submittedName>
</protein>
<dbReference type="EMBL" id="JARAOO010000005">
    <property type="protein sequence ID" value="KAJ7968256.1"/>
    <property type="molecule type" value="Genomic_DNA"/>
</dbReference>
<proteinExistence type="predicted"/>
<evidence type="ECO:0000313" key="2">
    <source>
        <dbReference type="Proteomes" id="UP001163823"/>
    </source>
</evidence>
<reference evidence="1" key="1">
    <citation type="journal article" date="2023" name="Science">
        <title>Elucidation of the pathway for biosynthesis of saponin adjuvants from the soapbark tree.</title>
        <authorList>
            <person name="Reed J."/>
            <person name="Orme A."/>
            <person name="El-Demerdash A."/>
            <person name="Owen C."/>
            <person name="Martin L.B.B."/>
            <person name="Misra R.C."/>
            <person name="Kikuchi S."/>
            <person name="Rejzek M."/>
            <person name="Martin A.C."/>
            <person name="Harkess A."/>
            <person name="Leebens-Mack J."/>
            <person name="Louveau T."/>
            <person name="Stephenson M.J."/>
            <person name="Osbourn A."/>
        </authorList>
    </citation>
    <scope>NUCLEOTIDE SEQUENCE</scope>
    <source>
        <strain evidence="1">S10</strain>
    </source>
</reference>
<keyword evidence="2" id="KW-1185">Reference proteome</keyword>
<dbReference type="KEGG" id="qsa:O6P43_012387"/>
<name>A0AAD7M1J8_QUISA</name>
<gene>
    <name evidence="1" type="ORF">O6P43_012387</name>
</gene>